<proteinExistence type="predicted"/>
<dbReference type="PIRSF" id="PIRSF012508">
    <property type="entry name" value="YerC"/>
    <property type="match status" value="1"/>
</dbReference>
<name>A0A449BIR0_9MOLU</name>
<dbReference type="Proteomes" id="UP000290909">
    <property type="component" value="Chromosome"/>
</dbReference>
<dbReference type="RefSeq" id="WP_035369755.1">
    <property type="nucleotide sequence ID" value="NZ_LR215050.1"/>
</dbReference>
<keyword evidence="2" id="KW-1185">Reference proteome</keyword>
<sequence>MSYKSSFSTEDIDKLFEAFLKIKTKEEFYRVFEDLCTINEINDMALRLKVANMLKNKMSFQEISNATKASTATISRVSKALNYGAKGYDIITDK</sequence>
<dbReference type="EMBL" id="LR215050">
    <property type="protein sequence ID" value="VEU82322.1"/>
    <property type="molecule type" value="Genomic_DNA"/>
</dbReference>
<protein>
    <submittedName>
        <fullName evidence="1">Trp operon repressor</fullName>
    </submittedName>
</protein>
<dbReference type="NCBIfam" id="TIGR02531">
    <property type="entry name" value="yecD_yerC"/>
    <property type="match status" value="1"/>
</dbReference>
<dbReference type="InterPro" id="IPR000831">
    <property type="entry name" value="Trp_repress"/>
</dbReference>
<reference evidence="1 2" key="1">
    <citation type="submission" date="2019-01" db="EMBL/GenBank/DDBJ databases">
        <authorList>
            <consortium name="Pathogen Informatics"/>
        </authorList>
    </citation>
    <scope>NUCLEOTIDE SEQUENCE [LARGE SCALE GENOMIC DNA]</scope>
    <source>
        <strain evidence="1 2">NCTC10172</strain>
    </source>
</reference>
<dbReference type="InterPro" id="IPR010921">
    <property type="entry name" value="Trp_repressor/repl_initiator"/>
</dbReference>
<dbReference type="InterPro" id="IPR013368">
    <property type="entry name" value="YecD_YerC"/>
</dbReference>
<dbReference type="GO" id="GO:0003700">
    <property type="term" value="F:DNA-binding transcription factor activity"/>
    <property type="evidence" value="ECO:0007669"/>
    <property type="project" value="InterPro"/>
</dbReference>
<dbReference type="SUPFAM" id="SSF48295">
    <property type="entry name" value="TrpR-like"/>
    <property type="match status" value="1"/>
</dbReference>
<dbReference type="PANTHER" id="PTHR40080">
    <property type="entry name" value="LMO1763 PROTEIN"/>
    <property type="match status" value="1"/>
</dbReference>
<evidence type="ECO:0000313" key="1">
    <source>
        <dbReference type="EMBL" id="VEU82322.1"/>
    </source>
</evidence>
<evidence type="ECO:0000313" key="2">
    <source>
        <dbReference type="Proteomes" id="UP000290909"/>
    </source>
</evidence>
<dbReference type="GO" id="GO:0043565">
    <property type="term" value="F:sequence-specific DNA binding"/>
    <property type="evidence" value="ECO:0007669"/>
    <property type="project" value="InterPro"/>
</dbReference>
<dbReference type="AlphaFoldDB" id="A0A449BIR0"/>
<dbReference type="Pfam" id="PF01371">
    <property type="entry name" value="Trp_repressor"/>
    <property type="match status" value="1"/>
</dbReference>
<dbReference type="STRING" id="1408416.GCA_000702765_01148"/>
<dbReference type="Gene3D" id="1.10.1270.10">
    <property type="entry name" value="TrpR-like"/>
    <property type="match status" value="1"/>
</dbReference>
<dbReference type="KEGG" id="ahk:NCTC10172_00332"/>
<organism evidence="1 2">
    <name type="scientific">Acholeplasma hippikon</name>
    <dbReference type="NCBI Taxonomy" id="264636"/>
    <lineage>
        <taxon>Bacteria</taxon>
        <taxon>Bacillati</taxon>
        <taxon>Mycoplasmatota</taxon>
        <taxon>Mollicutes</taxon>
        <taxon>Acholeplasmatales</taxon>
        <taxon>Acholeplasmataceae</taxon>
        <taxon>Acholeplasma</taxon>
    </lineage>
</organism>
<dbReference type="PANTHER" id="PTHR40080:SF1">
    <property type="entry name" value="TRPR-LIKE PROTEIN YERC_YECD"/>
    <property type="match status" value="1"/>
</dbReference>
<accession>A0A449BIR0</accession>
<gene>
    <name evidence="1" type="ORF">NCTC10172_00332</name>
</gene>
<dbReference type="InterPro" id="IPR038116">
    <property type="entry name" value="TrpR-like_sf"/>
</dbReference>